<dbReference type="AlphaFoldDB" id="A0AAU9V9L5"/>
<protein>
    <submittedName>
        <fullName evidence="1">Uncharacterized protein</fullName>
    </submittedName>
</protein>
<organism evidence="1 2">
    <name type="scientific">Euphydryas editha</name>
    <name type="common">Edith's checkerspot</name>
    <dbReference type="NCBI Taxonomy" id="104508"/>
    <lineage>
        <taxon>Eukaryota</taxon>
        <taxon>Metazoa</taxon>
        <taxon>Ecdysozoa</taxon>
        <taxon>Arthropoda</taxon>
        <taxon>Hexapoda</taxon>
        <taxon>Insecta</taxon>
        <taxon>Pterygota</taxon>
        <taxon>Neoptera</taxon>
        <taxon>Endopterygota</taxon>
        <taxon>Lepidoptera</taxon>
        <taxon>Glossata</taxon>
        <taxon>Ditrysia</taxon>
        <taxon>Papilionoidea</taxon>
        <taxon>Nymphalidae</taxon>
        <taxon>Nymphalinae</taxon>
        <taxon>Euphydryas</taxon>
    </lineage>
</organism>
<accession>A0AAU9V9L5</accession>
<dbReference type="Proteomes" id="UP001153954">
    <property type="component" value="Unassembled WGS sequence"/>
</dbReference>
<keyword evidence="2" id="KW-1185">Reference proteome</keyword>
<reference evidence="1" key="1">
    <citation type="submission" date="2022-03" db="EMBL/GenBank/DDBJ databases">
        <authorList>
            <person name="Tunstrom K."/>
        </authorList>
    </citation>
    <scope>NUCLEOTIDE SEQUENCE</scope>
</reference>
<proteinExistence type="predicted"/>
<evidence type="ECO:0000313" key="2">
    <source>
        <dbReference type="Proteomes" id="UP001153954"/>
    </source>
</evidence>
<dbReference type="InterPro" id="IPR012337">
    <property type="entry name" value="RNaseH-like_sf"/>
</dbReference>
<sequence>MLTSLELNIASSLLNILRPLEAATKETSGDKYCTGSKVIPLVRCMICKLKTFTTDEPLVMEVQKLVPKEINKQMGAIEQVSSLAIATILDRRFKKLHFEDPLNFGGQLSTIIKTFFQSFSSFDSTTQQNSRKASQ</sequence>
<gene>
    <name evidence="1" type="ORF">EEDITHA_LOCUS21958</name>
</gene>
<dbReference type="SUPFAM" id="SSF53098">
    <property type="entry name" value="Ribonuclease H-like"/>
    <property type="match status" value="1"/>
</dbReference>
<dbReference type="EMBL" id="CAKOGL010000031">
    <property type="protein sequence ID" value="CAH2107982.1"/>
    <property type="molecule type" value="Genomic_DNA"/>
</dbReference>
<comment type="caution">
    <text evidence="1">The sequence shown here is derived from an EMBL/GenBank/DDBJ whole genome shotgun (WGS) entry which is preliminary data.</text>
</comment>
<name>A0AAU9V9L5_EUPED</name>
<evidence type="ECO:0000313" key="1">
    <source>
        <dbReference type="EMBL" id="CAH2107982.1"/>
    </source>
</evidence>